<keyword evidence="6" id="KW-0560">Oxidoreductase</keyword>
<dbReference type="InterPro" id="IPR003171">
    <property type="entry name" value="Mehydrof_redctse-like"/>
</dbReference>
<dbReference type="GO" id="GO:0004489">
    <property type="term" value="F:methylenetetrahydrofolate reductase [NAD(P)H] activity"/>
    <property type="evidence" value="ECO:0007669"/>
    <property type="project" value="InterPro"/>
</dbReference>
<dbReference type="STRING" id="7222.B4J2M1"/>
<sequence>MSAAPRPTLLRHVAAVAQRRCCYCCCCCCYWRQLSQRSHQVRNISQIMHAIEGTLSVTASTSLPIEPCFHFTAGQVANCGKQPRLGDLVANKTRIGEFFYGIEITSNTRGIITCVDFNQFLPVLPTFISLAWLAPYWQVEPIGQVQTLQLTRALESYIPAMPHLSTYRLSEQHYDDFFDLNFDNLLAVRGDELHEDQAYKYTRQMVAHARRARGKEMTIAVAGHPEGHANDLELGPQDIDKDLTYLKEKIDCGSDFIITQICYTPEPLIEFLRKVHRVGIEAPVMVGVVVPNSFKSYLQMERVSKIRMPKEMRAEAEKYKNDDAKAQSYFVQHALSLIQRVLDADLGMHGIQFYTMNNFEPVFEVLGELRRRGILKESSPNAASGAA</sequence>
<dbReference type="CDD" id="cd00537">
    <property type="entry name" value="MTHFR"/>
    <property type="match status" value="1"/>
</dbReference>
<comment type="pathway">
    <text evidence="2 7">One-carbon metabolism; tetrahydrofolate interconversion.</text>
</comment>
<dbReference type="Proteomes" id="UP000001070">
    <property type="component" value="Unassembled WGS sequence"/>
</dbReference>
<protein>
    <submittedName>
        <fullName evidence="8">GH16646</fullName>
    </submittedName>
</protein>
<dbReference type="InterPro" id="IPR029041">
    <property type="entry name" value="FAD-linked_oxidoreductase-like"/>
</dbReference>
<dbReference type="PhylomeDB" id="B4J2M1"/>
<evidence type="ECO:0000313" key="9">
    <source>
        <dbReference type="Proteomes" id="UP000001070"/>
    </source>
</evidence>
<evidence type="ECO:0000313" key="8">
    <source>
        <dbReference type="EMBL" id="EDV97106.1"/>
    </source>
</evidence>
<dbReference type="OMA" id="WGFHFFT"/>
<dbReference type="InParanoid" id="B4J2M1"/>
<accession>B4J2M1</accession>
<dbReference type="UniPathway" id="UPA00193"/>
<dbReference type="GO" id="GO:0035999">
    <property type="term" value="P:tetrahydrofolate interconversion"/>
    <property type="evidence" value="ECO:0007669"/>
    <property type="project" value="UniProtKB-UniPathway"/>
</dbReference>
<keyword evidence="5" id="KW-0274">FAD</keyword>
<dbReference type="eggNOG" id="KOG0564">
    <property type="taxonomic scope" value="Eukaryota"/>
</dbReference>
<dbReference type="HOGENOM" id="CLU_025841_1_0_1"/>
<dbReference type="GO" id="GO:0005829">
    <property type="term" value="C:cytosol"/>
    <property type="evidence" value="ECO:0007669"/>
    <property type="project" value="TreeGrafter"/>
</dbReference>
<dbReference type="EMBL" id="CH916366">
    <property type="protein sequence ID" value="EDV97106.1"/>
    <property type="molecule type" value="Genomic_DNA"/>
</dbReference>
<dbReference type="GO" id="GO:0071949">
    <property type="term" value="F:FAD binding"/>
    <property type="evidence" value="ECO:0007669"/>
    <property type="project" value="TreeGrafter"/>
</dbReference>
<organism evidence="9">
    <name type="scientific">Drosophila grimshawi</name>
    <name type="common">Hawaiian fruit fly</name>
    <name type="synonym">Idiomyia grimshawi</name>
    <dbReference type="NCBI Taxonomy" id="7222"/>
    <lineage>
        <taxon>Eukaryota</taxon>
        <taxon>Metazoa</taxon>
        <taxon>Ecdysozoa</taxon>
        <taxon>Arthropoda</taxon>
        <taxon>Hexapoda</taxon>
        <taxon>Insecta</taxon>
        <taxon>Pterygota</taxon>
        <taxon>Neoptera</taxon>
        <taxon>Endopterygota</taxon>
        <taxon>Diptera</taxon>
        <taxon>Brachycera</taxon>
        <taxon>Muscomorpha</taxon>
        <taxon>Ephydroidea</taxon>
        <taxon>Drosophilidae</taxon>
        <taxon>Drosophila</taxon>
        <taxon>Hawaiian Drosophila</taxon>
    </lineage>
</organism>
<comment type="similarity">
    <text evidence="3">Belongs to the methylenetetrahydrofolate reductase family.</text>
</comment>
<gene>
    <name evidence="8" type="primary">Dgri\GH16646</name>
    <name evidence="8" type="ORF">Dgri_GH16646</name>
</gene>
<dbReference type="PANTHER" id="PTHR45754">
    <property type="entry name" value="METHYLENETETRAHYDROFOLATE REDUCTASE"/>
    <property type="match status" value="1"/>
</dbReference>
<dbReference type="FunCoup" id="B4J2M1">
    <property type="interactions" value="13"/>
</dbReference>
<evidence type="ECO:0000256" key="1">
    <source>
        <dbReference type="ARBA" id="ARBA00001974"/>
    </source>
</evidence>
<keyword evidence="4" id="KW-0285">Flavoprotein</keyword>
<dbReference type="AlphaFoldDB" id="B4J2M1"/>
<dbReference type="SMR" id="B4J2M1"/>
<evidence type="ECO:0000256" key="5">
    <source>
        <dbReference type="ARBA" id="ARBA00022827"/>
    </source>
</evidence>
<dbReference type="KEGG" id="dgr:6558496"/>
<evidence type="ECO:0000256" key="6">
    <source>
        <dbReference type="ARBA" id="ARBA00023002"/>
    </source>
</evidence>
<dbReference type="Pfam" id="PF02219">
    <property type="entry name" value="MTHFR"/>
    <property type="match status" value="1"/>
</dbReference>
<evidence type="ECO:0000256" key="2">
    <source>
        <dbReference type="ARBA" id="ARBA00004777"/>
    </source>
</evidence>
<evidence type="ECO:0000256" key="7">
    <source>
        <dbReference type="RuleBase" id="RU004254"/>
    </source>
</evidence>
<dbReference type="PANTHER" id="PTHR45754:SF3">
    <property type="entry name" value="METHYLENETETRAHYDROFOLATE REDUCTASE (NADPH)"/>
    <property type="match status" value="1"/>
</dbReference>
<dbReference type="SUPFAM" id="SSF51730">
    <property type="entry name" value="FAD-linked oxidoreductase"/>
    <property type="match status" value="1"/>
</dbReference>
<dbReference type="Gene3D" id="3.20.20.220">
    <property type="match status" value="1"/>
</dbReference>
<evidence type="ECO:0000256" key="3">
    <source>
        <dbReference type="ARBA" id="ARBA00006743"/>
    </source>
</evidence>
<dbReference type="OrthoDB" id="16284at2759"/>
<evidence type="ECO:0000256" key="4">
    <source>
        <dbReference type="ARBA" id="ARBA00022630"/>
    </source>
</evidence>
<keyword evidence="9" id="KW-1185">Reference proteome</keyword>
<comment type="cofactor">
    <cofactor evidence="1">
        <name>FAD</name>
        <dbReference type="ChEBI" id="CHEBI:57692"/>
    </cofactor>
</comment>
<reference evidence="8 9" key="1">
    <citation type="journal article" date="2007" name="Nature">
        <title>Evolution of genes and genomes on the Drosophila phylogeny.</title>
        <authorList>
            <consortium name="Drosophila 12 Genomes Consortium"/>
            <person name="Clark A.G."/>
            <person name="Eisen M.B."/>
            <person name="Smith D.R."/>
            <person name="Bergman C.M."/>
            <person name="Oliver B."/>
            <person name="Markow T.A."/>
            <person name="Kaufman T.C."/>
            <person name="Kellis M."/>
            <person name="Gelbart W."/>
            <person name="Iyer V.N."/>
            <person name="Pollard D.A."/>
            <person name="Sackton T.B."/>
            <person name="Larracuente A.M."/>
            <person name="Singh N.D."/>
            <person name="Abad J.P."/>
            <person name="Abt D.N."/>
            <person name="Adryan B."/>
            <person name="Aguade M."/>
            <person name="Akashi H."/>
            <person name="Anderson W.W."/>
            <person name="Aquadro C.F."/>
            <person name="Ardell D.H."/>
            <person name="Arguello R."/>
            <person name="Artieri C.G."/>
            <person name="Barbash D.A."/>
            <person name="Barker D."/>
            <person name="Barsanti P."/>
            <person name="Batterham P."/>
            <person name="Batzoglou S."/>
            <person name="Begun D."/>
            <person name="Bhutkar A."/>
            <person name="Blanco E."/>
            <person name="Bosak S.A."/>
            <person name="Bradley R.K."/>
            <person name="Brand A.D."/>
            <person name="Brent M.R."/>
            <person name="Brooks A.N."/>
            <person name="Brown R.H."/>
            <person name="Butlin R.K."/>
            <person name="Caggese C."/>
            <person name="Calvi B.R."/>
            <person name="Bernardo de Carvalho A."/>
            <person name="Caspi A."/>
            <person name="Castrezana S."/>
            <person name="Celniker S.E."/>
            <person name="Chang J.L."/>
            <person name="Chapple C."/>
            <person name="Chatterji S."/>
            <person name="Chinwalla A."/>
            <person name="Civetta A."/>
            <person name="Clifton S.W."/>
            <person name="Comeron J.M."/>
            <person name="Costello J.C."/>
            <person name="Coyne J.A."/>
            <person name="Daub J."/>
            <person name="David R.G."/>
            <person name="Delcher A.L."/>
            <person name="Delehaunty K."/>
            <person name="Do C.B."/>
            <person name="Ebling H."/>
            <person name="Edwards K."/>
            <person name="Eickbush T."/>
            <person name="Evans J.D."/>
            <person name="Filipski A."/>
            <person name="Findeiss S."/>
            <person name="Freyhult E."/>
            <person name="Fulton L."/>
            <person name="Fulton R."/>
            <person name="Garcia A.C."/>
            <person name="Gardiner A."/>
            <person name="Garfield D.A."/>
            <person name="Garvin B.E."/>
            <person name="Gibson G."/>
            <person name="Gilbert D."/>
            <person name="Gnerre S."/>
            <person name="Godfrey J."/>
            <person name="Good R."/>
            <person name="Gotea V."/>
            <person name="Gravely B."/>
            <person name="Greenberg A.J."/>
            <person name="Griffiths-Jones S."/>
            <person name="Gross S."/>
            <person name="Guigo R."/>
            <person name="Gustafson E.A."/>
            <person name="Haerty W."/>
            <person name="Hahn M.W."/>
            <person name="Halligan D.L."/>
            <person name="Halpern A.L."/>
            <person name="Halter G.M."/>
            <person name="Han M.V."/>
            <person name="Heger A."/>
            <person name="Hillier L."/>
            <person name="Hinrichs A.S."/>
            <person name="Holmes I."/>
            <person name="Hoskins R.A."/>
            <person name="Hubisz M.J."/>
            <person name="Hultmark D."/>
            <person name="Huntley M.A."/>
            <person name="Jaffe D.B."/>
            <person name="Jagadeeshan S."/>
            <person name="Jeck W.R."/>
            <person name="Johnson J."/>
            <person name="Jones C.D."/>
            <person name="Jordan W.C."/>
            <person name="Karpen G.H."/>
            <person name="Kataoka E."/>
            <person name="Keightley P.D."/>
            <person name="Kheradpour P."/>
            <person name="Kirkness E.F."/>
            <person name="Koerich L.B."/>
            <person name="Kristiansen K."/>
            <person name="Kudrna D."/>
            <person name="Kulathinal R.J."/>
            <person name="Kumar S."/>
            <person name="Kwok R."/>
            <person name="Lander E."/>
            <person name="Langley C.H."/>
            <person name="Lapoint R."/>
            <person name="Lazzaro B.P."/>
            <person name="Lee S.J."/>
            <person name="Levesque L."/>
            <person name="Li R."/>
            <person name="Lin C.F."/>
            <person name="Lin M.F."/>
            <person name="Lindblad-Toh K."/>
            <person name="Llopart A."/>
            <person name="Long M."/>
            <person name="Low L."/>
            <person name="Lozovsky E."/>
            <person name="Lu J."/>
            <person name="Luo M."/>
            <person name="Machado C.A."/>
            <person name="Makalowski W."/>
            <person name="Marzo M."/>
            <person name="Matsuda M."/>
            <person name="Matzkin L."/>
            <person name="McAllister B."/>
            <person name="McBride C.S."/>
            <person name="McKernan B."/>
            <person name="McKernan K."/>
            <person name="Mendez-Lago M."/>
            <person name="Minx P."/>
            <person name="Mollenhauer M.U."/>
            <person name="Montooth K."/>
            <person name="Mount S.M."/>
            <person name="Mu X."/>
            <person name="Myers E."/>
            <person name="Negre B."/>
            <person name="Newfeld S."/>
            <person name="Nielsen R."/>
            <person name="Noor M.A."/>
            <person name="O'Grady P."/>
            <person name="Pachter L."/>
            <person name="Papaceit M."/>
            <person name="Parisi M.J."/>
            <person name="Parisi M."/>
            <person name="Parts L."/>
            <person name="Pedersen J.S."/>
            <person name="Pesole G."/>
            <person name="Phillippy A.M."/>
            <person name="Ponting C.P."/>
            <person name="Pop M."/>
            <person name="Porcelli D."/>
            <person name="Powell J.R."/>
            <person name="Prohaska S."/>
            <person name="Pruitt K."/>
            <person name="Puig M."/>
            <person name="Quesneville H."/>
            <person name="Ram K.R."/>
            <person name="Rand D."/>
            <person name="Rasmussen M.D."/>
            <person name="Reed L.K."/>
            <person name="Reenan R."/>
            <person name="Reily A."/>
            <person name="Remington K.A."/>
            <person name="Rieger T.T."/>
            <person name="Ritchie M.G."/>
            <person name="Robin C."/>
            <person name="Rogers Y.H."/>
            <person name="Rohde C."/>
            <person name="Rozas J."/>
            <person name="Rubenfield M.J."/>
            <person name="Ruiz A."/>
            <person name="Russo S."/>
            <person name="Salzberg S.L."/>
            <person name="Sanchez-Gracia A."/>
            <person name="Saranga D.J."/>
            <person name="Sato H."/>
            <person name="Schaeffer S.W."/>
            <person name="Schatz M.C."/>
            <person name="Schlenke T."/>
            <person name="Schwartz R."/>
            <person name="Segarra C."/>
            <person name="Singh R.S."/>
            <person name="Sirot L."/>
            <person name="Sirota M."/>
            <person name="Sisneros N.B."/>
            <person name="Smith C.D."/>
            <person name="Smith T.F."/>
            <person name="Spieth J."/>
            <person name="Stage D.E."/>
            <person name="Stark A."/>
            <person name="Stephan W."/>
            <person name="Strausberg R.L."/>
            <person name="Strempel S."/>
            <person name="Sturgill D."/>
            <person name="Sutton G."/>
            <person name="Sutton G.G."/>
            <person name="Tao W."/>
            <person name="Teichmann S."/>
            <person name="Tobari Y.N."/>
            <person name="Tomimura Y."/>
            <person name="Tsolas J.M."/>
            <person name="Valente V.L."/>
            <person name="Venter E."/>
            <person name="Venter J.C."/>
            <person name="Vicario S."/>
            <person name="Vieira F.G."/>
            <person name="Vilella A.J."/>
            <person name="Villasante A."/>
            <person name="Walenz B."/>
            <person name="Wang J."/>
            <person name="Wasserman M."/>
            <person name="Watts T."/>
            <person name="Wilson D."/>
            <person name="Wilson R.K."/>
            <person name="Wing R.A."/>
            <person name="Wolfner M.F."/>
            <person name="Wong A."/>
            <person name="Wong G.K."/>
            <person name="Wu C.I."/>
            <person name="Wu G."/>
            <person name="Yamamoto D."/>
            <person name="Yang H.P."/>
            <person name="Yang S.P."/>
            <person name="Yorke J.A."/>
            <person name="Yoshida K."/>
            <person name="Zdobnov E."/>
            <person name="Zhang P."/>
            <person name="Zhang Y."/>
            <person name="Zimin A.V."/>
            <person name="Baldwin J."/>
            <person name="Abdouelleil A."/>
            <person name="Abdulkadir J."/>
            <person name="Abebe A."/>
            <person name="Abera B."/>
            <person name="Abreu J."/>
            <person name="Acer S.C."/>
            <person name="Aftuck L."/>
            <person name="Alexander A."/>
            <person name="An P."/>
            <person name="Anderson E."/>
            <person name="Anderson S."/>
            <person name="Arachi H."/>
            <person name="Azer M."/>
            <person name="Bachantsang P."/>
            <person name="Barry A."/>
            <person name="Bayul T."/>
            <person name="Berlin A."/>
            <person name="Bessette D."/>
            <person name="Bloom T."/>
            <person name="Blye J."/>
            <person name="Boguslavskiy L."/>
            <person name="Bonnet C."/>
            <person name="Boukhgalter B."/>
            <person name="Bourzgui I."/>
            <person name="Brown A."/>
            <person name="Cahill P."/>
            <person name="Channer S."/>
            <person name="Cheshatsang Y."/>
            <person name="Chuda L."/>
            <person name="Citroen M."/>
            <person name="Collymore A."/>
            <person name="Cooke P."/>
            <person name="Costello M."/>
            <person name="D'Aco K."/>
            <person name="Daza R."/>
            <person name="De Haan G."/>
            <person name="DeGray S."/>
            <person name="DeMaso C."/>
            <person name="Dhargay N."/>
            <person name="Dooley K."/>
            <person name="Dooley E."/>
            <person name="Doricent M."/>
            <person name="Dorje P."/>
            <person name="Dorjee K."/>
            <person name="Dupes A."/>
            <person name="Elong R."/>
            <person name="Falk J."/>
            <person name="Farina A."/>
            <person name="Faro S."/>
            <person name="Ferguson D."/>
            <person name="Fisher S."/>
            <person name="Foley C.D."/>
            <person name="Franke A."/>
            <person name="Friedrich D."/>
            <person name="Gadbois L."/>
            <person name="Gearin G."/>
            <person name="Gearin C.R."/>
            <person name="Giannoukos G."/>
            <person name="Goode T."/>
            <person name="Graham J."/>
            <person name="Grandbois E."/>
            <person name="Grewal S."/>
            <person name="Gyaltsen K."/>
            <person name="Hafez N."/>
            <person name="Hagos B."/>
            <person name="Hall J."/>
            <person name="Henson C."/>
            <person name="Hollinger A."/>
            <person name="Honan T."/>
            <person name="Huard M.D."/>
            <person name="Hughes L."/>
            <person name="Hurhula B."/>
            <person name="Husby M.E."/>
            <person name="Kamat A."/>
            <person name="Kanga B."/>
            <person name="Kashin S."/>
            <person name="Khazanovich D."/>
            <person name="Kisner P."/>
            <person name="Lance K."/>
            <person name="Lara M."/>
            <person name="Lee W."/>
            <person name="Lennon N."/>
            <person name="Letendre F."/>
            <person name="LeVine R."/>
            <person name="Lipovsky A."/>
            <person name="Liu X."/>
            <person name="Liu J."/>
            <person name="Liu S."/>
            <person name="Lokyitsang T."/>
            <person name="Lokyitsang Y."/>
            <person name="Lubonja R."/>
            <person name="Lui A."/>
            <person name="MacDonald P."/>
            <person name="Magnisalis V."/>
            <person name="Maru K."/>
            <person name="Matthews C."/>
            <person name="McCusker W."/>
            <person name="McDonough S."/>
            <person name="Mehta T."/>
            <person name="Meldrim J."/>
            <person name="Meneus L."/>
            <person name="Mihai O."/>
            <person name="Mihalev A."/>
            <person name="Mihova T."/>
            <person name="Mittelman R."/>
            <person name="Mlenga V."/>
            <person name="Montmayeur A."/>
            <person name="Mulrain L."/>
            <person name="Navidi A."/>
            <person name="Naylor J."/>
            <person name="Negash T."/>
            <person name="Nguyen T."/>
            <person name="Nguyen N."/>
            <person name="Nicol R."/>
            <person name="Norbu C."/>
            <person name="Norbu N."/>
            <person name="Novod N."/>
            <person name="O'Neill B."/>
            <person name="Osman S."/>
            <person name="Markiewicz E."/>
            <person name="Oyono O.L."/>
            <person name="Patti C."/>
            <person name="Phunkhang P."/>
            <person name="Pierre F."/>
            <person name="Priest M."/>
            <person name="Raghuraman S."/>
            <person name="Rege F."/>
            <person name="Reyes R."/>
            <person name="Rise C."/>
            <person name="Rogov P."/>
            <person name="Ross K."/>
            <person name="Ryan E."/>
            <person name="Settipalli S."/>
            <person name="Shea T."/>
            <person name="Sherpa N."/>
            <person name="Shi L."/>
            <person name="Shih D."/>
            <person name="Sparrow T."/>
            <person name="Spaulding J."/>
            <person name="Stalker J."/>
            <person name="Stange-Thomann N."/>
            <person name="Stavropoulos S."/>
            <person name="Stone C."/>
            <person name="Strader C."/>
            <person name="Tesfaye S."/>
            <person name="Thomson T."/>
            <person name="Thoulutsang Y."/>
            <person name="Thoulutsang D."/>
            <person name="Topham K."/>
            <person name="Topping I."/>
            <person name="Tsamla T."/>
            <person name="Vassiliev H."/>
            <person name="Vo A."/>
            <person name="Wangchuk T."/>
            <person name="Wangdi T."/>
            <person name="Weiand M."/>
            <person name="Wilkinson J."/>
            <person name="Wilson A."/>
            <person name="Yadav S."/>
            <person name="Young G."/>
            <person name="Yu Q."/>
            <person name="Zembek L."/>
            <person name="Zhong D."/>
            <person name="Zimmer A."/>
            <person name="Zwirko Z."/>
            <person name="Jaffe D.B."/>
            <person name="Alvarez P."/>
            <person name="Brockman W."/>
            <person name="Butler J."/>
            <person name="Chin C."/>
            <person name="Gnerre S."/>
            <person name="Grabherr M."/>
            <person name="Kleber M."/>
            <person name="Mauceli E."/>
            <person name="MacCallum I."/>
        </authorList>
    </citation>
    <scope>NUCLEOTIDE SEQUENCE [LARGE SCALE GENOMIC DNA]</scope>
    <source>
        <strain evidence="9">Tucson 15287-2541.00</strain>
    </source>
</reference>
<dbReference type="GO" id="GO:0009086">
    <property type="term" value="P:methionine biosynthetic process"/>
    <property type="evidence" value="ECO:0007669"/>
    <property type="project" value="TreeGrafter"/>
</dbReference>
<name>B4J2M1_DROGR</name>
<proteinExistence type="inferred from homology"/>